<dbReference type="OrthoDB" id="2148716at2759"/>
<sequence>MTTPLPTFSGITEPGKHLTDHEAIADTIHRLTESVDSEDAAMFGSCVFDDTEWDVSGLTFLEKDYGVLRGIKEMVNWQMTGPAPVLSTHMVSNIRSHVATLDDGTRTASCTAYVLAQHLPQGTAHSKIASWDKDLFLAANRFTGELKWDGERWRFTRFALRTIWSVGDNDFIVKGRPE</sequence>
<keyword evidence="3" id="KW-1185">Reference proteome</keyword>
<organism evidence="2 3">
    <name type="scientific">Curvularia clavata</name>
    <dbReference type="NCBI Taxonomy" id="95742"/>
    <lineage>
        <taxon>Eukaryota</taxon>
        <taxon>Fungi</taxon>
        <taxon>Dikarya</taxon>
        <taxon>Ascomycota</taxon>
        <taxon>Pezizomycotina</taxon>
        <taxon>Dothideomycetes</taxon>
        <taxon>Pleosporomycetidae</taxon>
        <taxon>Pleosporales</taxon>
        <taxon>Pleosporineae</taxon>
        <taxon>Pleosporaceae</taxon>
        <taxon>Curvularia</taxon>
    </lineage>
</organism>
<evidence type="ECO:0000313" key="2">
    <source>
        <dbReference type="EMBL" id="USP80429.1"/>
    </source>
</evidence>
<accession>A0A9Q8ZD58</accession>
<dbReference type="Gene3D" id="3.10.450.50">
    <property type="match status" value="1"/>
</dbReference>
<dbReference type="VEuPathDB" id="FungiDB:yc1106_07703"/>
<evidence type="ECO:0000313" key="3">
    <source>
        <dbReference type="Proteomes" id="UP001056012"/>
    </source>
</evidence>
<protein>
    <recommendedName>
        <fullName evidence="1">SnoaL-like domain-containing protein</fullName>
    </recommendedName>
</protein>
<reference evidence="2" key="1">
    <citation type="submission" date="2021-12" db="EMBL/GenBank/DDBJ databases">
        <title>Curvularia clavata genome.</title>
        <authorList>
            <person name="Cao Y."/>
        </authorList>
    </citation>
    <scope>NUCLEOTIDE SEQUENCE</scope>
    <source>
        <strain evidence="2">Yc1106</strain>
    </source>
</reference>
<dbReference type="EMBL" id="CP089279">
    <property type="protein sequence ID" value="USP80429.1"/>
    <property type="molecule type" value="Genomic_DNA"/>
</dbReference>
<feature type="domain" description="SnoaL-like" evidence="1">
    <location>
        <begin position="17"/>
        <end position="158"/>
    </location>
</feature>
<dbReference type="AlphaFoldDB" id="A0A9Q8ZD58"/>
<evidence type="ECO:0000259" key="1">
    <source>
        <dbReference type="Pfam" id="PF13577"/>
    </source>
</evidence>
<dbReference type="InterPro" id="IPR037401">
    <property type="entry name" value="SnoaL-like"/>
</dbReference>
<dbReference type="Pfam" id="PF13577">
    <property type="entry name" value="SnoaL_4"/>
    <property type="match status" value="1"/>
</dbReference>
<dbReference type="InterPro" id="IPR032710">
    <property type="entry name" value="NTF2-like_dom_sf"/>
</dbReference>
<dbReference type="SUPFAM" id="SSF54427">
    <property type="entry name" value="NTF2-like"/>
    <property type="match status" value="1"/>
</dbReference>
<name>A0A9Q8ZD58_CURCL</name>
<proteinExistence type="predicted"/>
<dbReference type="Proteomes" id="UP001056012">
    <property type="component" value="Chromosome 6"/>
</dbReference>
<gene>
    <name evidence="2" type="ORF">yc1106_07703</name>
</gene>